<dbReference type="InterPro" id="IPR014776">
    <property type="entry name" value="4pyrrole_Mease_sub2"/>
</dbReference>
<evidence type="ECO:0000256" key="8">
    <source>
        <dbReference type="ARBA" id="ARBA00025705"/>
    </source>
</evidence>
<evidence type="ECO:0000256" key="4">
    <source>
        <dbReference type="ARBA" id="ARBA00022603"/>
    </source>
</evidence>
<dbReference type="InterPro" id="IPR003754">
    <property type="entry name" value="4pyrrol_synth_uPrphyn_synth"/>
</dbReference>
<dbReference type="NCBIfam" id="TIGR01469">
    <property type="entry name" value="cobA_cysG_Cterm"/>
    <property type="match status" value="1"/>
</dbReference>
<keyword evidence="3" id="KW-0169">Cobalamin biosynthesis</keyword>
<proteinExistence type="inferred from homology"/>
<evidence type="ECO:0000256" key="9">
    <source>
        <dbReference type="ARBA" id="ARBA00060548"/>
    </source>
</evidence>
<organism evidence="12 13">
    <name type="scientific">Candidatus Auribacter fodinae</name>
    <dbReference type="NCBI Taxonomy" id="2093366"/>
    <lineage>
        <taxon>Bacteria</taxon>
        <taxon>Pseudomonadati</taxon>
        <taxon>Candidatus Auribacterota</taxon>
        <taxon>Candidatus Auribacteria</taxon>
        <taxon>Candidatus Auribacterales</taxon>
        <taxon>Candidatus Auribacteraceae</taxon>
        <taxon>Candidatus Auribacter</taxon>
    </lineage>
</organism>
<dbReference type="Pfam" id="PF02602">
    <property type="entry name" value="HEM4"/>
    <property type="match status" value="1"/>
</dbReference>
<dbReference type="InterPro" id="IPR036108">
    <property type="entry name" value="4pyrrol_syn_uPrphyn_synt_sf"/>
</dbReference>
<dbReference type="CDD" id="cd06578">
    <property type="entry name" value="HemD"/>
    <property type="match status" value="1"/>
</dbReference>
<dbReference type="GO" id="GO:0032259">
    <property type="term" value="P:methylation"/>
    <property type="evidence" value="ECO:0007669"/>
    <property type="project" value="UniProtKB-KW"/>
</dbReference>
<sequence>MGKVYIVGAGVGHPDYITVKGQAVLKQADVIIYDYLTDTRLLELARPGAEKISCAELGKQRYAGTHSESQLNINDVMVQHALAGKKVVRLKNGDPVLFARLSEEMDVLRRNEIDYEVIPGITAASAAAAVCGIPLSDRSCSSHVAFVTGHEAENKNIIDWHSLAPLDTLVLYMAVRNIGRITEQLIEAGKDPDTPVVVVSNIASMRQKTVRGTIRSIPADIEREDIEPPAIFIIGEVARFEERFNWVLNSRRILFTGLSCERCFLNGLYYHLPLISIVPLDDYSEMDDYIRNIGYFDWLVFGSRYGVIHFFQRLSRCGLDTRSLGKTRVAAVGQSTADKLGEYGVAADLVPDVESSVGLLDACATLDMNGKKVFMPRSDLSDKGLAQGFEKLGAKVTSVIAYRNIMPESLPDIDLSFFDEIFFTSPSTVRNFCTRYGQVPGHITVTCIGDVTLKEARKWNIID</sequence>
<dbReference type="InterPro" id="IPR000878">
    <property type="entry name" value="4pyrrol_Mease"/>
</dbReference>
<evidence type="ECO:0000256" key="3">
    <source>
        <dbReference type="ARBA" id="ARBA00022573"/>
    </source>
</evidence>
<reference evidence="12 13" key="1">
    <citation type="journal article" date="2017" name="ISME J.">
        <title>Energy and carbon metabolisms in a deep terrestrial subsurface fluid microbial community.</title>
        <authorList>
            <person name="Momper L."/>
            <person name="Jungbluth S.P."/>
            <person name="Lee M.D."/>
            <person name="Amend J.P."/>
        </authorList>
    </citation>
    <scope>NUCLEOTIDE SEQUENCE [LARGE SCALE GENOMIC DNA]</scope>
    <source>
        <strain evidence="12">SURF_26</strain>
    </source>
</reference>
<dbReference type="InterPro" id="IPR035996">
    <property type="entry name" value="4pyrrol_Methylase_sf"/>
</dbReference>
<dbReference type="InterPro" id="IPR006366">
    <property type="entry name" value="CobA/CysG_C"/>
</dbReference>
<protein>
    <recommendedName>
        <fullName evidence="2">uroporphyrinogen-III C-methyltransferase</fullName>
        <ecNumber evidence="2">2.1.1.107</ecNumber>
    </recommendedName>
</protein>
<dbReference type="PANTHER" id="PTHR45790">
    <property type="entry name" value="SIROHEME SYNTHASE-RELATED"/>
    <property type="match status" value="1"/>
</dbReference>
<evidence type="ECO:0000256" key="6">
    <source>
        <dbReference type="ARBA" id="ARBA00022691"/>
    </source>
</evidence>
<keyword evidence="6" id="KW-0949">S-adenosyl-L-methionine</keyword>
<dbReference type="EMBL" id="QZJZ01000073">
    <property type="protein sequence ID" value="RJP57940.1"/>
    <property type="molecule type" value="Genomic_DNA"/>
</dbReference>
<dbReference type="Gene3D" id="3.30.950.10">
    <property type="entry name" value="Methyltransferase, Cobalt-precorrin-4 Transmethylase, Domain 2"/>
    <property type="match status" value="1"/>
</dbReference>
<comment type="similarity">
    <text evidence="1">Belongs to the precorrin methyltransferase family.</text>
</comment>
<comment type="pathway">
    <text evidence="9">Cofactor biosynthesis; adenosylcobalamin biosynthesis; precorrin-2 from uroporphyrinogen III: step 1/1.</text>
</comment>
<dbReference type="FunFam" id="3.40.1010.10:FF:000001">
    <property type="entry name" value="Siroheme synthase"/>
    <property type="match status" value="1"/>
</dbReference>
<dbReference type="SUPFAM" id="SSF69618">
    <property type="entry name" value="HemD-like"/>
    <property type="match status" value="1"/>
</dbReference>
<evidence type="ECO:0000256" key="5">
    <source>
        <dbReference type="ARBA" id="ARBA00022679"/>
    </source>
</evidence>
<evidence type="ECO:0000256" key="7">
    <source>
        <dbReference type="ARBA" id="ARBA00023244"/>
    </source>
</evidence>
<dbReference type="Proteomes" id="UP000266426">
    <property type="component" value="Unassembled WGS sequence"/>
</dbReference>
<keyword evidence="7" id="KW-0627">Porphyrin biosynthesis</keyword>
<comment type="pathway">
    <text evidence="8">Porphyrin-containing compound metabolism; siroheme biosynthesis; precorrin-2 from uroporphyrinogen III: step 1/1.</text>
</comment>
<accession>A0A3A4QVF8</accession>
<dbReference type="Gene3D" id="3.40.1010.10">
    <property type="entry name" value="Cobalt-precorrin-4 Transmethylase, Domain 1"/>
    <property type="match status" value="1"/>
</dbReference>
<evidence type="ECO:0000256" key="2">
    <source>
        <dbReference type="ARBA" id="ARBA00012162"/>
    </source>
</evidence>
<dbReference type="GO" id="GO:0019354">
    <property type="term" value="P:siroheme biosynthetic process"/>
    <property type="evidence" value="ECO:0007669"/>
    <property type="project" value="InterPro"/>
</dbReference>
<dbReference type="CDD" id="cd11642">
    <property type="entry name" value="SUMT"/>
    <property type="match status" value="1"/>
</dbReference>
<dbReference type="FunFam" id="3.30.950.10:FF:000001">
    <property type="entry name" value="Siroheme synthase"/>
    <property type="match status" value="1"/>
</dbReference>
<dbReference type="SUPFAM" id="SSF53790">
    <property type="entry name" value="Tetrapyrrole methylase"/>
    <property type="match status" value="1"/>
</dbReference>
<name>A0A3A4QVF8_9BACT</name>
<dbReference type="GO" id="GO:0004851">
    <property type="term" value="F:uroporphyrin-III C-methyltransferase activity"/>
    <property type="evidence" value="ECO:0007669"/>
    <property type="project" value="UniProtKB-EC"/>
</dbReference>
<dbReference type="InterPro" id="IPR014777">
    <property type="entry name" value="4pyrrole_Mease_sub1"/>
</dbReference>
<evidence type="ECO:0000313" key="12">
    <source>
        <dbReference type="EMBL" id="RJP57940.1"/>
    </source>
</evidence>
<dbReference type="NCBIfam" id="NF004790">
    <property type="entry name" value="PRK06136.1"/>
    <property type="match status" value="1"/>
</dbReference>
<dbReference type="GO" id="GO:0004852">
    <property type="term" value="F:uroporphyrinogen-III synthase activity"/>
    <property type="evidence" value="ECO:0007669"/>
    <property type="project" value="InterPro"/>
</dbReference>
<dbReference type="Gene3D" id="3.40.50.10090">
    <property type="match status" value="2"/>
</dbReference>
<dbReference type="PANTHER" id="PTHR45790:SF3">
    <property type="entry name" value="S-ADENOSYL-L-METHIONINE-DEPENDENT UROPORPHYRINOGEN III METHYLTRANSFERASE, CHLOROPLASTIC"/>
    <property type="match status" value="1"/>
</dbReference>
<dbReference type="Pfam" id="PF00590">
    <property type="entry name" value="TP_methylase"/>
    <property type="match status" value="1"/>
</dbReference>
<evidence type="ECO:0000313" key="13">
    <source>
        <dbReference type="Proteomes" id="UP000266426"/>
    </source>
</evidence>
<dbReference type="GO" id="GO:0009236">
    <property type="term" value="P:cobalamin biosynthetic process"/>
    <property type="evidence" value="ECO:0007669"/>
    <property type="project" value="UniProtKB-KW"/>
</dbReference>
<gene>
    <name evidence="12" type="primary">cobA</name>
    <name evidence="12" type="ORF">C4541_09380</name>
</gene>
<evidence type="ECO:0000256" key="1">
    <source>
        <dbReference type="ARBA" id="ARBA00005879"/>
    </source>
</evidence>
<feature type="domain" description="Tetrapyrrole methylase" evidence="10">
    <location>
        <begin position="3"/>
        <end position="217"/>
    </location>
</feature>
<feature type="domain" description="Tetrapyrrole biosynthesis uroporphyrinogen III synthase" evidence="11">
    <location>
        <begin position="271"/>
        <end position="461"/>
    </location>
</feature>
<dbReference type="EC" id="2.1.1.107" evidence="2"/>
<keyword evidence="5 12" id="KW-0808">Transferase</keyword>
<dbReference type="AlphaFoldDB" id="A0A3A4QVF8"/>
<dbReference type="InterPro" id="IPR050161">
    <property type="entry name" value="Siro_Cobalamin_biosynth"/>
</dbReference>
<comment type="caution">
    <text evidence="12">The sequence shown here is derived from an EMBL/GenBank/DDBJ whole genome shotgun (WGS) entry which is preliminary data.</text>
</comment>
<evidence type="ECO:0000259" key="10">
    <source>
        <dbReference type="Pfam" id="PF00590"/>
    </source>
</evidence>
<evidence type="ECO:0000259" key="11">
    <source>
        <dbReference type="Pfam" id="PF02602"/>
    </source>
</evidence>
<keyword evidence="4 12" id="KW-0489">Methyltransferase</keyword>